<evidence type="ECO:0000259" key="1">
    <source>
        <dbReference type="PROSITE" id="PS51186"/>
    </source>
</evidence>
<feature type="domain" description="N-acetyltransferase" evidence="1">
    <location>
        <begin position="1"/>
        <end position="120"/>
    </location>
</feature>
<dbReference type="EMBL" id="JACSQL010000006">
    <property type="protein sequence ID" value="MBD7969313.1"/>
    <property type="molecule type" value="Genomic_DNA"/>
</dbReference>
<proteinExistence type="predicted"/>
<dbReference type="SUPFAM" id="SSF55729">
    <property type="entry name" value="Acyl-CoA N-acyltransferases (Nat)"/>
    <property type="match status" value="1"/>
</dbReference>
<dbReference type="PANTHER" id="PTHR43792">
    <property type="entry name" value="GNAT FAMILY, PUTATIVE (AFU_ORTHOLOGUE AFUA_3G00765)-RELATED-RELATED"/>
    <property type="match status" value="1"/>
</dbReference>
<sequence>MYIWISGYTNPEFYRWAIVLDNEVIGSIHFPELSNKHSKCEIGYYIGSKWWGKGFTSEAAKEIARYAFEEINAHKLKAWHHSDNFASGLVLQKLGMVLEGEFKQEMILKDGTYSDIKEYGLLKDTWNHLHR</sequence>
<dbReference type="Pfam" id="PF13302">
    <property type="entry name" value="Acetyltransf_3"/>
    <property type="match status" value="1"/>
</dbReference>
<protein>
    <submittedName>
        <fullName evidence="2">GNAT family N-acetyltransferase</fullName>
    </submittedName>
</protein>
<dbReference type="InterPro" id="IPR016181">
    <property type="entry name" value="Acyl_CoA_acyltransferase"/>
</dbReference>
<dbReference type="InterPro" id="IPR051531">
    <property type="entry name" value="N-acetyltransferase"/>
</dbReference>
<accession>A0ABR8T175</accession>
<name>A0ABR8T175_9BACL</name>
<dbReference type="Proteomes" id="UP000608071">
    <property type="component" value="Unassembled WGS sequence"/>
</dbReference>
<dbReference type="Gene3D" id="3.40.630.30">
    <property type="match status" value="1"/>
</dbReference>
<gene>
    <name evidence="2" type="ORF">H9647_14660</name>
</gene>
<dbReference type="PROSITE" id="PS51186">
    <property type="entry name" value="GNAT"/>
    <property type="match status" value="1"/>
</dbReference>
<evidence type="ECO:0000313" key="3">
    <source>
        <dbReference type="Proteomes" id="UP000608071"/>
    </source>
</evidence>
<evidence type="ECO:0000313" key="2">
    <source>
        <dbReference type="EMBL" id="MBD7969313.1"/>
    </source>
</evidence>
<reference evidence="2 3" key="1">
    <citation type="submission" date="2020-08" db="EMBL/GenBank/DDBJ databases">
        <title>A Genomic Blueprint of the Chicken Gut Microbiome.</title>
        <authorList>
            <person name="Gilroy R."/>
            <person name="Ravi A."/>
            <person name="Getino M."/>
            <person name="Pursley I."/>
            <person name="Horton D.L."/>
            <person name="Alikhan N.-F."/>
            <person name="Baker D."/>
            <person name="Gharbi K."/>
            <person name="Hall N."/>
            <person name="Watson M."/>
            <person name="Adriaenssens E.M."/>
            <person name="Foster-Nyarko E."/>
            <person name="Jarju S."/>
            <person name="Secka A."/>
            <person name="Antonio M."/>
            <person name="Oren A."/>
            <person name="Chaudhuri R."/>
            <person name="La Ragione R.M."/>
            <person name="Hildebrand F."/>
            <person name="Pallen M.J."/>
        </authorList>
    </citation>
    <scope>NUCLEOTIDE SEQUENCE [LARGE SCALE GENOMIC DNA]</scope>
    <source>
        <strain evidence="2 3">Sa2BVA9</strain>
    </source>
</reference>
<keyword evidence="3" id="KW-1185">Reference proteome</keyword>
<organism evidence="2 3">
    <name type="scientific">Paenibacillus gallinarum</name>
    <dbReference type="NCBI Taxonomy" id="2762232"/>
    <lineage>
        <taxon>Bacteria</taxon>
        <taxon>Bacillati</taxon>
        <taxon>Bacillota</taxon>
        <taxon>Bacilli</taxon>
        <taxon>Bacillales</taxon>
        <taxon>Paenibacillaceae</taxon>
        <taxon>Paenibacillus</taxon>
    </lineage>
</organism>
<comment type="caution">
    <text evidence="2">The sequence shown here is derived from an EMBL/GenBank/DDBJ whole genome shotgun (WGS) entry which is preliminary data.</text>
</comment>
<dbReference type="InterPro" id="IPR000182">
    <property type="entry name" value="GNAT_dom"/>
</dbReference>